<name>A0A1M7QI77_9PSED</name>
<evidence type="ECO:0000313" key="1">
    <source>
        <dbReference type="EMBL" id="SHN30505.1"/>
    </source>
</evidence>
<evidence type="ECO:0000313" key="2">
    <source>
        <dbReference type="Proteomes" id="UP000183983"/>
    </source>
</evidence>
<dbReference type="EMBL" id="FRDA01000027">
    <property type="protein sequence ID" value="SHN30505.1"/>
    <property type="molecule type" value="Genomic_DNA"/>
</dbReference>
<accession>A0A1M7QI77</accession>
<dbReference type="AlphaFoldDB" id="A0A1M7QI77"/>
<dbReference type="STRING" id="1190415.SAMN05216593_12712"/>
<protein>
    <submittedName>
        <fullName evidence="1">Uncharacterized protein</fullName>
    </submittedName>
</protein>
<organism evidence="1 2">
    <name type="scientific">Pseudomonas asturiensis</name>
    <dbReference type="NCBI Taxonomy" id="1190415"/>
    <lineage>
        <taxon>Bacteria</taxon>
        <taxon>Pseudomonadati</taxon>
        <taxon>Pseudomonadota</taxon>
        <taxon>Gammaproteobacteria</taxon>
        <taxon>Pseudomonadales</taxon>
        <taxon>Pseudomonadaceae</taxon>
        <taxon>Pseudomonas</taxon>
    </lineage>
</organism>
<proteinExistence type="predicted"/>
<dbReference type="Proteomes" id="UP000183983">
    <property type="component" value="Unassembled WGS sequence"/>
</dbReference>
<sequence length="41" mass="4567">MNRSLSETWLTLGALGLLGFFNRMGYLAAELFRLLSQAFSA</sequence>
<reference evidence="1 2" key="1">
    <citation type="submission" date="2016-11" db="EMBL/GenBank/DDBJ databases">
        <authorList>
            <person name="Jaros S."/>
            <person name="Januszkiewicz K."/>
            <person name="Wedrychowicz H."/>
        </authorList>
    </citation>
    <scope>NUCLEOTIDE SEQUENCE [LARGE SCALE GENOMIC DNA]</scope>
    <source>
        <strain evidence="1 2">LMG 26898</strain>
    </source>
</reference>
<gene>
    <name evidence="1" type="ORF">SAMN05216593_12712</name>
</gene>